<dbReference type="AlphaFoldDB" id="A0AAI9E6V4"/>
<accession>A0AAI9E6V4</accession>
<name>A0AAI9E6V4_9PEZI</name>
<evidence type="ECO:0000313" key="1">
    <source>
        <dbReference type="EMBL" id="CAK3908992.1"/>
    </source>
</evidence>
<dbReference type="Proteomes" id="UP001296104">
    <property type="component" value="Unassembled WGS sequence"/>
</dbReference>
<evidence type="ECO:0000313" key="2">
    <source>
        <dbReference type="Proteomes" id="UP001296104"/>
    </source>
</evidence>
<comment type="caution">
    <text evidence="1">The sequence shown here is derived from an EMBL/GenBank/DDBJ whole genome shotgun (WGS) entry which is preliminary data.</text>
</comment>
<reference evidence="1" key="1">
    <citation type="submission" date="2023-11" db="EMBL/GenBank/DDBJ databases">
        <authorList>
            <person name="Alioto T."/>
            <person name="Alioto T."/>
            <person name="Gomez Garrido J."/>
        </authorList>
    </citation>
    <scope>NUCLEOTIDE SEQUENCE</scope>
</reference>
<proteinExistence type="predicted"/>
<sequence>MTTTMTTMMTTMQLKTNTRNQRLNTLLARPLPLCTSTEYKHEYYRLIWKLRELINCHPKDVRQLWMMNLLTDALNELLNMHDPTSTPTDSRKDDNRRWTDIMVRRTIVEQMWEEDESITFYDCYDALREGRSKAAQVRLYDQVRTCWETVTGTDLGTEFRIATSAAA</sequence>
<keyword evidence="2" id="KW-1185">Reference proteome</keyword>
<protein>
    <submittedName>
        <fullName evidence="1">Uncharacterized protein</fullName>
    </submittedName>
</protein>
<gene>
    <name evidence="1" type="ORF">LECACI_7A002584</name>
</gene>
<organism evidence="1 2">
    <name type="scientific">Lecanosticta acicola</name>
    <dbReference type="NCBI Taxonomy" id="111012"/>
    <lineage>
        <taxon>Eukaryota</taxon>
        <taxon>Fungi</taxon>
        <taxon>Dikarya</taxon>
        <taxon>Ascomycota</taxon>
        <taxon>Pezizomycotina</taxon>
        <taxon>Dothideomycetes</taxon>
        <taxon>Dothideomycetidae</taxon>
        <taxon>Mycosphaerellales</taxon>
        <taxon>Mycosphaerellaceae</taxon>
        <taxon>Lecanosticta</taxon>
    </lineage>
</organism>
<dbReference type="EMBL" id="CAVMBE010000011">
    <property type="protein sequence ID" value="CAK3908992.1"/>
    <property type="molecule type" value="Genomic_DNA"/>
</dbReference>